<keyword evidence="2" id="KW-1133">Transmembrane helix</keyword>
<accession>A0AAU9N1E3</accession>
<dbReference type="InterPro" id="IPR003604">
    <property type="entry name" value="Matrin/U1-like-C_Znf_C2H2"/>
</dbReference>
<evidence type="ECO:0000313" key="5">
    <source>
        <dbReference type="Proteomes" id="UP001157418"/>
    </source>
</evidence>
<feature type="region of interest" description="Disordered" evidence="1">
    <location>
        <begin position="243"/>
        <end position="270"/>
    </location>
</feature>
<feature type="domain" description="U1-type" evidence="3">
    <location>
        <begin position="275"/>
        <end position="309"/>
    </location>
</feature>
<dbReference type="AlphaFoldDB" id="A0AAU9N1E3"/>
<evidence type="ECO:0000256" key="1">
    <source>
        <dbReference type="SAM" id="MobiDB-lite"/>
    </source>
</evidence>
<sequence length="460" mass="51415">MSLGHCLSVSHLYAYLISLDLLFSPVGTLTFSPLTMKFKRRLKDAEAQGQQNPFYHSQSSSSSSPYTYYTEQGIRAGFPTGDFSGGHGGPAVFRGRFDMRDAFQREIEKERIREEFIAEEMARKRILEEVVRHELMMEREMMAMRSGGGFPSPYMPLPLPGSHNNLFDAGILHRQPIGLEERIIISLDEKYSRGGGGGGYPLEIRDFNVLPYQRFADAPIIQEIPTPLPESSQKEVIVLRKPKGETLTGAKRKPTPPVAGDSSGSYSDTSKKKIREEWNCAICQVTATSERGLNEHLKGKKHQMKEASLIAQKTGANCGLGVATKKPVVKSVKLDVTRVNLSSKEKNSKPRKRSRSGNQTPSMDSSKSSTSSKKEDEMKGEKNSDKFKFWCEMCKVGAFSEKVMNNHKEGKKHSVQLVELLQKGKSVIPCDIEEKTGTETKETEVKLVEEEEEVTRRVGV</sequence>
<keyword evidence="2" id="KW-0812">Transmembrane</keyword>
<feature type="compositionally biased region" description="Low complexity" evidence="1">
    <location>
        <begin position="362"/>
        <end position="371"/>
    </location>
</feature>
<dbReference type="SUPFAM" id="SSF57667">
    <property type="entry name" value="beta-beta-alpha zinc fingers"/>
    <property type="match status" value="2"/>
</dbReference>
<dbReference type="Gene3D" id="3.30.160.60">
    <property type="entry name" value="Classic Zinc Finger"/>
    <property type="match status" value="2"/>
</dbReference>
<feature type="transmembrane region" description="Helical" evidence="2">
    <location>
        <begin position="12"/>
        <end position="34"/>
    </location>
</feature>
<feature type="region of interest" description="Disordered" evidence="1">
    <location>
        <begin position="340"/>
        <end position="380"/>
    </location>
</feature>
<dbReference type="InterPro" id="IPR013087">
    <property type="entry name" value="Znf_C2H2_type"/>
</dbReference>
<keyword evidence="5" id="KW-1185">Reference proteome</keyword>
<protein>
    <recommendedName>
        <fullName evidence="3">U1-type domain-containing protein</fullName>
    </recommendedName>
</protein>
<evidence type="ECO:0000259" key="3">
    <source>
        <dbReference type="SMART" id="SM00451"/>
    </source>
</evidence>
<feature type="domain" description="U1-type" evidence="3">
    <location>
        <begin position="386"/>
        <end position="420"/>
    </location>
</feature>
<dbReference type="Proteomes" id="UP001157418">
    <property type="component" value="Unassembled WGS sequence"/>
</dbReference>
<dbReference type="EMBL" id="CAKMRJ010003334">
    <property type="protein sequence ID" value="CAH1432717.1"/>
    <property type="molecule type" value="Genomic_DNA"/>
</dbReference>
<organism evidence="4 5">
    <name type="scientific">Lactuca virosa</name>
    <dbReference type="NCBI Taxonomy" id="75947"/>
    <lineage>
        <taxon>Eukaryota</taxon>
        <taxon>Viridiplantae</taxon>
        <taxon>Streptophyta</taxon>
        <taxon>Embryophyta</taxon>
        <taxon>Tracheophyta</taxon>
        <taxon>Spermatophyta</taxon>
        <taxon>Magnoliopsida</taxon>
        <taxon>eudicotyledons</taxon>
        <taxon>Gunneridae</taxon>
        <taxon>Pentapetalae</taxon>
        <taxon>asterids</taxon>
        <taxon>campanulids</taxon>
        <taxon>Asterales</taxon>
        <taxon>Asteraceae</taxon>
        <taxon>Cichorioideae</taxon>
        <taxon>Cichorieae</taxon>
        <taxon>Lactucinae</taxon>
        <taxon>Lactuca</taxon>
    </lineage>
</organism>
<dbReference type="GO" id="GO:0003676">
    <property type="term" value="F:nucleic acid binding"/>
    <property type="evidence" value="ECO:0007669"/>
    <property type="project" value="InterPro"/>
</dbReference>
<dbReference type="PANTHER" id="PTHR47487">
    <property type="entry name" value="OS06G0651300 PROTEIN-RELATED"/>
    <property type="match status" value="1"/>
</dbReference>
<proteinExistence type="predicted"/>
<dbReference type="SMART" id="SM00451">
    <property type="entry name" value="ZnF_U1"/>
    <property type="match status" value="2"/>
</dbReference>
<dbReference type="InterPro" id="IPR036236">
    <property type="entry name" value="Znf_C2H2_sf"/>
</dbReference>
<reference evidence="4 5" key="1">
    <citation type="submission" date="2022-01" db="EMBL/GenBank/DDBJ databases">
        <authorList>
            <person name="Xiong W."/>
            <person name="Schranz E."/>
        </authorList>
    </citation>
    <scope>NUCLEOTIDE SEQUENCE [LARGE SCALE GENOMIC DNA]</scope>
</reference>
<evidence type="ECO:0000313" key="4">
    <source>
        <dbReference type="EMBL" id="CAH1432717.1"/>
    </source>
</evidence>
<dbReference type="GO" id="GO:0008270">
    <property type="term" value="F:zinc ion binding"/>
    <property type="evidence" value="ECO:0007669"/>
    <property type="project" value="InterPro"/>
</dbReference>
<name>A0AAU9N1E3_9ASTR</name>
<gene>
    <name evidence="4" type="ORF">LVIROSA_LOCUS19351</name>
</gene>
<dbReference type="PANTHER" id="PTHR47487:SF8">
    <property type="entry name" value="OS08G0270900 PROTEIN"/>
    <property type="match status" value="1"/>
</dbReference>
<comment type="caution">
    <text evidence="4">The sequence shown here is derived from an EMBL/GenBank/DDBJ whole genome shotgun (WGS) entry which is preliminary data.</text>
</comment>
<dbReference type="Pfam" id="PF12874">
    <property type="entry name" value="zf-met"/>
    <property type="match status" value="2"/>
</dbReference>
<keyword evidence="2" id="KW-0472">Membrane</keyword>
<evidence type="ECO:0000256" key="2">
    <source>
        <dbReference type="SAM" id="Phobius"/>
    </source>
</evidence>